<dbReference type="InterPro" id="IPR000835">
    <property type="entry name" value="HTH_MarR-typ"/>
</dbReference>
<dbReference type="Gene3D" id="1.10.10.10">
    <property type="entry name" value="Winged helix-like DNA-binding domain superfamily/Winged helix DNA-binding domain"/>
    <property type="match status" value="1"/>
</dbReference>
<dbReference type="PANTHER" id="PTHR42756:SF1">
    <property type="entry name" value="TRANSCRIPTIONAL REPRESSOR OF EMRAB OPERON"/>
    <property type="match status" value="1"/>
</dbReference>
<dbReference type="RefSeq" id="WP_249712531.1">
    <property type="nucleotide sequence ID" value="NZ_JAMFMB010000032.1"/>
</dbReference>
<evidence type="ECO:0000256" key="3">
    <source>
        <dbReference type="ARBA" id="ARBA00023163"/>
    </source>
</evidence>
<sequence length="176" mass="19679">MNKQEQLAALEPNSLKNFLSVRLTNLSRKFMRGGIAFYQDRYEFGPREFRIMLLLNCDHQLTSSELADKANMDKATISRGVSGLRKRGLVTARASKDDLRSSNLVLTKAGKKIANACFADAQARMYSVLEVLDPLEREQLSGLLSKIDRRLDELNLAAENFKPTAKTATAREAALN</sequence>
<accession>A0ABT0Q8U1</accession>
<keyword evidence="2" id="KW-0238">DNA-binding</keyword>
<evidence type="ECO:0000256" key="2">
    <source>
        <dbReference type="ARBA" id="ARBA00023125"/>
    </source>
</evidence>
<dbReference type="Pfam" id="PF01047">
    <property type="entry name" value="MarR"/>
    <property type="match status" value="1"/>
</dbReference>
<feature type="domain" description="HTH marR-type" evidence="4">
    <location>
        <begin position="16"/>
        <end position="149"/>
    </location>
</feature>
<gene>
    <name evidence="5" type="ORF">M3P21_18875</name>
</gene>
<dbReference type="SUPFAM" id="SSF46785">
    <property type="entry name" value="Winged helix' DNA-binding domain"/>
    <property type="match status" value="1"/>
</dbReference>
<evidence type="ECO:0000313" key="5">
    <source>
        <dbReference type="EMBL" id="MCL6285598.1"/>
    </source>
</evidence>
<protein>
    <submittedName>
        <fullName evidence="5">MarR family winged helix-turn-helix transcriptional regulator</fullName>
    </submittedName>
</protein>
<comment type="caution">
    <text evidence="5">The sequence shown here is derived from an EMBL/GenBank/DDBJ whole genome shotgun (WGS) entry which is preliminary data.</text>
</comment>
<dbReference type="Proteomes" id="UP001203880">
    <property type="component" value="Unassembled WGS sequence"/>
</dbReference>
<dbReference type="EMBL" id="JAMFMB010000032">
    <property type="protein sequence ID" value="MCL6285598.1"/>
    <property type="molecule type" value="Genomic_DNA"/>
</dbReference>
<name>A0ABT0Q8U1_9RHOB</name>
<dbReference type="PRINTS" id="PR00598">
    <property type="entry name" value="HTHMARR"/>
</dbReference>
<keyword evidence="6" id="KW-1185">Reference proteome</keyword>
<dbReference type="SMART" id="SM00347">
    <property type="entry name" value="HTH_MARR"/>
    <property type="match status" value="1"/>
</dbReference>
<proteinExistence type="predicted"/>
<keyword evidence="1" id="KW-0805">Transcription regulation</keyword>
<dbReference type="InterPro" id="IPR036390">
    <property type="entry name" value="WH_DNA-bd_sf"/>
</dbReference>
<reference evidence="5" key="1">
    <citation type="submission" date="2022-05" db="EMBL/GenBank/DDBJ databases">
        <authorList>
            <person name="Park J.-S."/>
        </authorList>
    </citation>
    <scope>NUCLEOTIDE SEQUENCE</scope>
    <source>
        <strain evidence="5">2012CJ41-6</strain>
    </source>
</reference>
<evidence type="ECO:0000313" key="6">
    <source>
        <dbReference type="Proteomes" id="UP001203880"/>
    </source>
</evidence>
<dbReference type="PROSITE" id="PS50995">
    <property type="entry name" value="HTH_MARR_2"/>
    <property type="match status" value="1"/>
</dbReference>
<dbReference type="PANTHER" id="PTHR42756">
    <property type="entry name" value="TRANSCRIPTIONAL REGULATOR, MARR"/>
    <property type="match status" value="1"/>
</dbReference>
<keyword evidence="3" id="KW-0804">Transcription</keyword>
<dbReference type="InterPro" id="IPR036388">
    <property type="entry name" value="WH-like_DNA-bd_sf"/>
</dbReference>
<evidence type="ECO:0000259" key="4">
    <source>
        <dbReference type="PROSITE" id="PS50995"/>
    </source>
</evidence>
<organism evidence="5 6">
    <name type="scientific">Ruegeria spongiae</name>
    <dbReference type="NCBI Taxonomy" id="2942209"/>
    <lineage>
        <taxon>Bacteria</taxon>
        <taxon>Pseudomonadati</taxon>
        <taxon>Pseudomonadota</taxon>
        <taxon>Alphaproteobacteria</taxon>
        <taxon>Rhodobacterales</taxon>
        <taxon>Roseobacteraceae</taxon>
        <taxon>Ruegeria</taxon>
    </lineage>
</organism>
<evidence type="ECO:0000256" key="1">
    <source>
        <dbReference type="ARBA" id="ARBA00023015"/>
    </source>
</evidence>